<dbReference type="SUPFAM" id="SSF53098">
    <property type="entry name" value="Ribonuclease H-like"/>
    <property type="match status" value="1"/>
</dbReference>
<dbReference type="PROSITE" id="PS01043">
    <property type="entry name" value="TRANSPOSASE_IS30"/>
    <property type="match status" value="1"/>
</dbReference>
<feature type="domain" description="Integrase catalytic" evidence="3">
    <location>
        <begin position="1"/>
        <end position="123"/>
    </location>
</feature>
<protein>
    <recommendedName>
        <fullName evidence="3">Integrase catalytic domain-containing protein</fullName>
    </recommendedName>
</protein>
<comment type="caution">
    <text evidence="4">The sequence shown here is derived from an EMBL/GenBank/DDBJ whole genome shotgun (WGS) entry which is preliminary data.</text>
</comment>
<dbReference type="PANTHER" id="PTHR10948:SF23">
    <property type="entry name" value="TRANSPOSASE INSI FOR INSERTION SEQUENCE ELEMENT IS30A-RELATED"/>
    <property type="match status" value="1"/>
</dbReference>
<keyword evidence="5" id="KW-1185">Reference proteome</keyword>
<evidence type="ECO:0000313" key="4">
    <source>
        <dbReference type="EMBL" id="GAA4764220.1"/>
    </source>
</evidence>
<dbReference type="InterPro" id="IPR051917">
    <property type="entry name" value="Transposase-Integrase"/>
</dbReference>
<dbReference type="InterPro" id="IPR001598">
    <property type="entry name" value="Transposase_IS30_CS"/>
</dbReference>
<dbReference type="InterPro" id="IPR012337">
    <property type="entry name" value="RNaseH-like_sf"/>
</dbReference>
<dbReference type="EMBL" id="BAABJV010000001">
    <property type="protein sequence ID" value="GAA4764220.1"/>
    <property type="molecule type" value="Genomic_DNA"/>
</dbReference>
<evidence type="ECO:0000259" key="3">
    <source>
        <dbReference type="PROSITE" id="PS50994"/>
    </source>
</evidence>
<gene>
    <name evidence="4" type="ORF">GCM10023329_07520</name>
</gene>
<dbReference type="PANTHER" id="PTHR10948">
    <property type="entry name" value="TRANSPOSASE"/>
    <property type="match status" value="1"/>
</dbReference>
<dbReference type="Gene3D" id="3.30.420.10">
    <property type="entry name" value="Ribonuclease H-like superfamily/Ribonuclease H"/>
    <property type="match status" value="1"/>
</dbReference>
<name>A0ABP8ZS07_9ACTN</name>
<dbReference type="InterPro" id="IPR053392">
    <property type="entry name" value="Transposase_IS30-like"/>
</dbReference>
<reference evidence="5" key="1">
    <citation type="journal article" date="2019" name="Int. J. Syst. Evol. Microbiol.">
        <title>The Global Catalogue of Microorganisms (GCM) 10K type strain sequencing project: providing services to taxonomists for standard genome sequencing and annotation.</title>
        <authorList>
            <consortium name="The Broad Institute Genomics Platform"/>
            <consortium name="The Broad Institute Genome Sequencing Center for Infectious Disease"/>
            <person name="Wu L."/>
            <person name="Ma J."/>
        </authorList>
    </citation>
    <scope>NUCLEOTIDE SEQUENCE [LARGE SCALE GENOMIC DNA]</scope>
    <source>
        <strain evidence="5">JCM 18324</strain>
    </source>
</reference>
<dbReference type="PROSITE" id="PS50994">
    <property type="entry name" value="INTEGRASE"/>
    <property type="match status" value="1"/>
</dbReference>
<comment type="function">
    <text evidence="1">Required for the transposition of the insertion element.</text>
</comment>
<sequence>MMLVHLPVDHTAPATRDALVETVKTLPAHLRRSLTWDQGSEMAAHRTFTMATDIPVYFCDPASPWQRGSNENTNGLLRQYFPKGTDLSVHTREHLAAVAAELNGRPRKTLGWETPAERLSKLLTA</sequence>
<dbReference type="Proteomes" id="UP001501147">
    <property type="component" value="Unassembled WGS sequence"/>
</dbReference>
<accession>A0ABP8ZS07</accession>
<organism evidence="4 5">
    <name type="scientific">Streptomyces sanyensis</name>
    <dbReference type="NCBI Taxonomy" id="568869"/>
    <lineage>
        <taxon>Bacteria</taxon>
        <taxon>Bacillati</taxon>
        <taxon>Actinomycetota</taxon>
        <taxon>Actinomycetes</taxon>
        <taxon>Kitasatosporales</taxon>
        <taxon>Streptomycetaceae</taxon>
        <taxon>Streptomyces</taxon>
    </lineage>
</organism>
<dbReference type="InterPro" id="IPR036397">
    <property type="entry name" value="RNaseH_sf"/>
</dbReference>
<dbReference type="InterPro" id="IPR001584">
    <property type="entry name" value="Integrase_cat-core"/>
</dbReference>
<proteinExistence type="inferred from homology"/>
<evidence type="ECO:0000313" key="5">
    <source>
        <dbReference type="Proteomes" id="UP001501147"/>
    </source>
</evidence>
<dbReference type="NCBIfam" id="NF033563">
    <property type="entry name" value="transpos_IS30"/>
    <property type="match status" value="1"/>
</dbReference>
<evidence type="ECO:0000256" key="1">
    <source>
        <dbReference type="ARBA" id="ARBA00002190"/>
    </source>
</evidence>
<comment type="similarity">
    <text evidence="2">Belongs to the transposase IS30 family.</text>
</comment>
<evidence type="ECO:0000256" key="2">
    <source>
        <dbReference type="ARBA" id="ARBA00006363"/>
    </source>
</evidence>